<feature type="modified residue" description="4-aspartylphosphate" evidence="4">
    <location>
        <position position="55"/>
    </location>
</feature>
<protein>
    <submittedName>
        <fullName evidence="7">Two-component system response regulator YesN</fullName>
    </submittedName>
</protein>
<sequence>MIQILIVDDEIHAVRGLEADVNWDKLAVSSVHKAYNARQAQEVLNSHSIDIVICDIEMPEVSGLQLMTWVKAHYPAVESIFLTCHSEFHYAKEAIHLGSLEYLLKPAPVDELERAIGKAAESVRRNRRQREFQATYEKYAELWSSHQPLLVERFWSDLLHQRIPSSAEAVSKAALQLTLPFEKDDRFLPVYIQVDRWHREWSSREASIMEYALQNAAAETIAGDGRQGHAVRLNQGGFVAMLRLPASVEPDHERLAEACRTFIASCERYFYCDLSCYIGTPAALEAATDVMLALLDCANNHVALHKQVIFLDQPEPPASSASLPEMTRLRELLEAGQKDLLHAELRRYLTAMRTPSVPASFLHRFFHDFLQAVYYTLQLNGLQAHLIFAEPAFAKLAASATRSLYHLEEWAGYVIRRAFEHMQAAEEAPSVVDRAKRYIADHLDQNLTRELIANHVYLNPDYLARLFKRETGLSITDYLTEARMGLARKLLVQTELPVSTIAERTGIPNFSYFSKQFKRNAQMSPLEYRQLGRNGYRKE</sequence>
<keyword evidence="1" id="KW-0805">Transcription regulation</keyword>
<keyword evidence="3" id="KW-0804">Transcription</keyword>
<keyword evidence="8" id="KW-1185">Reference proteome</keyword>
<dbReference type="AlphaFoldDB" id="A0A5S5CAZ9"/>
<dbReference type="GO" id="GO:0003700">
    <property type="term" value="F:DNA-binding transcription factor activity"/>
    <property type="evidence" value="ECO:0007669"/>
    <property type="project" value="InterPro"/>
</dbReference>
<reference evidence="7 8" key="1">
    <citation type="submission" date="2019-07" db="EMBL/GenBank/DDBJ databases">
        <title>Genomic Encyclopedia of Type Strains, Phase III (KMG-III): the genomes of soil and plant-associated and newly described type strains.</title>
        <authorList>
            <person name="Whitman W."/>
        </authorList>
    </citation>
    <scope>NUCLEOTIDE SEQUENCE [LARGE SCALE GENOMIC DNA]</scope>
    <source>
        <strain evidence="7 8">BL24</strain>
    </source>
</reference>
<dbReference type="Pfam" id="PF12833">
    <property type="entry name" value="HTH_18"/>
    <property type="match status" value="1"/>
</dbReference>
<dbReference type="EMBL" id="VNHS01000003">
    <property type="protein sequence ID" value="TYP76497.1"/>
    <property type="molecule type" value="Genomic_DNA"/>
</dbReference>
<name>A0A5S5CAZ9_9BACL</name>
<dbReference type="OrthoDB" id="1974963at2"/>
<dbReference type="Gene3D" id="3.40.50.2300">
    <property type="match status" value="1"/>
</dbReference>
<gene>
    <name evidence="7" type="ORF">BCM02_103159</name>
</gene>
<feature type="domain" description="Response regulatory" evidence="6">
    <location>
        <begin position="3"/>
        <end position="120"/>
    </location>
</feature>
<dbReference type="PROSITE" id="PS50110">
    <property type="entry name" value="RESPONSE_REGULATORY"/>
    <property type="match status" value="1"/>
</dbReference>
<evidence type="ECO:0000313" key="7">
    <source>
        <dbReference type="EMBL" id="TYP76497.1"/>
    </source>
</evidence>
<dbReference type="RefSeq" id="WP_148928916.1">
    <property type="nucleotide sequence ID" value="NZ_VNHS01000003.1"/>
</dbReference>
<dbReference type="PROSITE" id="PS01124">
    <property type="entry name" value="HTH_ARAC_FAMILY_2"/>
    <property type="match status" value="1"/>
</dbReference>
<evidence type="ECO:0000313" key="8">
    <source>
        <dbReference type="Proteomes" id="UP000323257"/>
    </source>
</evidence>
<dbReference type="InterPro" id="IPR001789">
    <property type="entry name" value="Sig_transdc_resp-reg_receiver"/>
</dbReference>
<dbReference type="SMART" id="SM00448">
    <property type="entry name" value="REC"/>
    <property type="match status" value="1"/>
</dbReference>
<evidence type="ECO:0000256" key="3">
    <source>
        <dbReference type="ARBA" id="ARBA00023163"/>
    </source>
</evidence>
<dbReference type="PANTHER" id="PTHR43280:SF2">
    <property type="entry name" value="HTH-TYPE TRANSCRIPTIONAL REGULATOR EXSA"/>
    <property type="match status" value="1"/>
</dbReference>
<comment type="caution">
    <text evidence="7">The sequence shown here is derived from an EMBL/GenBank/DDBJ whole genome shotgun (WGS) entry which is preliminary data.</text>
</comment>
<dbReference type="SUPFAM" id="SSF46689">
    <property type="entry name" value="Homeodomain-like"/>
    <property type="match status" value="2"/>
</dbReference>
<dbReference type="InterPro" id="IPR018060">
    <property type="entry name" value="HTH_AraC"/>
</dbReference>
<dbReference type="GO" id="GO:0000160">
    <property type="term" value="P:phosphorelay signal transduction system"/>
    <property type="evidence" value="ECO:0007669"/>
    <property type="project" value="InterPro"/>
</dbReference>
<evidence type="ECO:0000259" key="6">
    <source>
        <dbReference type="PROSITE" id="PS50110"/>
    </source>
</evidence>
<dbReference type="PANTHER" id="PTHR43280">
    <property type="entry name" value="ARAC-FAMILY TRANSCRIPTIONAL REGULATOR"/>
    <property type="match status" value="1"/>
</dbReference>
<dbReference type="PROSITE" id="PS00041">
    <property type="entry name" value="HTH_ARAC_FAMILY_1"/>
    <property type="match status" value="1"/>
</dbReference>
<evidence type="ECO:0000259" key="5">
    <source>
        <dbReference type="PROSITE" id="PS01124"/>
    </source>
</evidence>
<accession>A0A5S5CAZ9</accession>
<dbReference type="Pfam" id="PF00072">
    <property type="entry name" value="Response_reg"/>
    <property type="match status" value="1"/>
</dbReference>
<dbReference type="Gene3D" id="1.10.10.60">
    <property type="entry name" value="Homeodomain-like"/>
    <property type="match status" value="2"/>
</dbReference>
<evidence type="ECO:0000256" key="2">
    <source>
        <dbReference type="ARBA" id="ARBA00023125"/>
    </source>
</evidence>
<dbReference type="InterPro" id="IPR018062">
    <property type="entry name" value="HTH_AraC-typ_CS"/>
</dbReference>
<dbReference type="CDD" id="cd17536">
    <property type="entry name" value="REC_YesN-like"/>
    <property type="match status" value="1"/>
</dbReference>
<dbReference type="InterPro" id="IPR009057">
    <property type="entry name" value="Homeodomain-like_sf"/>
</dbReference>
<feature type="domain" description="HTH araC/xylS-type" evidence="5">
    <location>
        <begin position="433"/>
        <end position="531"/>
    </location>
</feature>
<dbReference type="SUPFAM" id="SSF52172">
    <property type="entry name" value="CheY-like"/>
    <property type="match status" value="1"/>
</dbReference>
<keyword evidence="2" id="KW-0238">DNA-binding</keyword>
<keyword evidence="4" id="KW-0597">Phosphoprotein</keyword>
<evidence type="ECO:0000256" key="1">
    <source>
        <dbReference type="ARBA" id="ARBA00023015"/>
    </source>
</evidence>
<dbReference type="Proteomes" id="UP000323257">
    <property type="component" value="Unassembled WGS sequence"/>
</dbReference>
<proteinExistence type="predicted"/>
<dbReference type="GO" id="GO:0043565">
    <property type="term" value="F:sequence-specific DNA binding"/>
    <property type="evidence" value="ECO:0007669"/>
    <property type="project" value="InterPro"/>
</dbReference>
<dbReference type="InterPro" id="IPR011006">
    <property type="entry name" value="CheY-like_superfamily"/>
</dbReference>
<dbReference type="SMART" id="SM00342">
    <property type="entry name" value="HTH_ARAC"/>
    <property type="match status" value="1"/>
</dbReference>
<evidence type="ECO:0000256" key="4">
    <source>
        <dbReference type="PROSITE-ProRule" id="PRU00169"/>
    </source>
</evidence>
<organism evidence="7 8">
    <name type="scientific">Paenibacillus methanolicus</name>
    <dbReference type="NCBI Taxonomy" id="582686"/>
    <lineage>
        <taxon>Bacteria</taxon>
        <taxon>Bacillati</taxon>
        <taxon>Bacillota</taxon>
        <taxon>Bacilli</taxon>
        <taxon>Bacillales</taxon>
        <taxon>Paenibacillaceae</taxon>
        <taxon>Paenibacillus</taxon>
    </lineage>
</organism>